<dbReference type="SUPFAM" id="SSF81301">
    <property type="entry name" value="Nucleotidyltransferase"/>
    <property type="match status" value="1"/>
</dbReference>
<proteinExistence type="predicted"/>
<gene>
    <name evidence="1" type="ORF">A3K86_02020</name>
</gene>
<dbReference type="AlphaFoldDB" id="A0A178KK75"/>
<evidence type="ECO:0000313" key="2">
    <source>
        <dbReference type="Proteomes" id="UP000078503"/>
    </source>
</evidence>
<name>A0A178KK75_9GAMM</name>
<accession>A0A178KK75</accession>
<dbReference type="OrthoDB" id="3422944at2"/>
<keyword evidence="2" id="KW-1185">Reference proteome</keyword>
<comment type="caution">
    <text evidence="1">The sequence shown here is derived from an EMBL/GenBank/DDBJ whole genome shotgun (WGS) entry which is preliminary data.</text>
</comment>
<dbReference type="Proteomes" id="UP000078503">
    <property type="component" value="Unassembled WGS sequence"/>
</dbReference>
<protein>
    <recommendedName>
        <fullName evidence="3">Nucleotidyltransferase</fullName>
    </recommendedName>
</protein>
<dbReference type="STRING" id="858640.A3K86_02020"/>
<evidence type="ECO:0000313" key="1">
    <source>
        <dbReference type="EMBL" id="OAN17719.1"/>
    </source>
</evidence>
<evidence type="ECO:0008006" key="3">
    <source>
        <dbReference type="Google" id="ProtNLM"/>
    </source>
</evidence>
<organism evidence="1 2">
    <name type="scientific">Photobacterium jeanii</name>
    <dbReference type="NCBI Taxonomy" id="858640"/>
    <lineage>
        <taxon>Bacteria</taxon>
        <taxon>Pseudomonadati</taxon>
        <taxon>Pseudomonadota</taxon>
        <taxon>Gammaproteobacteria</taxon>
        <taxon>Vibrionales</taxon>
        <taxon>Vibrionaceae</taxon>
        <taxon>Photobacterium</taxon>
    </lineage>
</organism>
<reference evidence="1 2" key="1">
    <citation type="submission" date="2016-03" db="EMBL/GenBank/DDBJ databases">
        <title>Photobacterium proteolyticum sp. nov. a protease producing bacterium isolated from ocean sediments of Laizhou Bay.</title>
        <authorList>
            <person name="Li Y."/>
        </authorList>
    </citation>
    <scope>NUCLEOTIDE SEQUENCE [LARGE SCALE GENOMIC DNA]</scope>
    <source>
        <strain evidence="1 2">R-40508</strain>
    </source>
</reference>
<sequence>MAKRLPVLSREQGFQQEYMPALLEAAKQFRAGLNQNFHSIYLNGSVARHEAVWGKSDLNFTIITQQKLRSQDESAISAIQWRLTRSFPKITGVTIKTASREQVLSLEGIFEWGVWLKHCSVCLNGDDLSSRFGSFEVSWDIGRSMNGDLKDLLPEYRHKIMKTKVIDNYLDYCEFIGKKMIWSAYCLVLHSKQQWELDINRAADVFLDVYPEHLMDVERAFILASRTQVPKKASLFLLDQFGQWIVAEFDKINRRIG</sequence>
<dbReference type="EMBL" id="LVHF01000012">
    <property type="protein sequence ID" value="OAN17719.1"/>
    <property type="molecule type" value="Genomic_DNA"/>
</dbReference>
<dbReference type="InterPro" id="IPR043519">
    <property type="entry name" value="NT_sf"/>
</dbReference>